<accession>M7TBR5</accession>
<dbReference type="Proteomes" id="UP000012174">
    <property type="component" value="Unassembled WGS sequence"/>
</dbReference>
<keyword evidence="2" id="KW-1185">Reference proteome</keyword>
<name>M7TBR5_EUTLA</name>
<dbReference type="KEGG" id="ela:UCREL1_8945"/>
<dbReference type="eggNOG" id="ENOG502T1M6">
    <property type="taxonomic scope" value="Eukaryota"/>
</dbReference>
<evidence type="ECO:0000313" key="1">
    <source>
        <dbReference type="EMBL" id="EMR64095.1"/>
    </source>
</evidence>
<protein>
    <submittedName>
        <fullName evidence="1">Uncharacterized protein</fullName>
    </submittedName>
</protein>
<dbReference type="EMBL" id="KB707120">
    <property type="protein sequence ID" value="EMR64095.1"/>
    <property type="molecule type" value="Genomic_DNA"/>
</dbReference>
<dbReference type="HOGENOM" id="CLU_1815772_0_0_1"/>
<dbReference type="AlphaFoldDB" id="M7TBR5"/>
<evidence type="ECO:0000313" key="2">
    <source>
        <dbReference type="Proteomes" id="UP000012174"/>
    </source>
</evidence>
<gene>
    <name evidence="1" type="ORF">UCREL1_8945</name>
</gene>
<dbReference type="OrthoDB" id="5238363at2759"/>
<organism evidence="1 2">
    <name type="scientific">Eutypa lata (strain UCR-EL1)</name>
    <name type="common">Grapevine dieback disease fungus</name>
    <name type="synonym">Eutypa armeniacae</name>
    <dbReference type="NCBI Taxonomy" id="1287681"/>
    <lineage>
        <taxon>Eukaryota</taxon>
        <taxon>Fungi</taxon>
        <taxon>Dikarya</taxon>
        <taxon>Ascomycota</taxon>
        <taxon>Pezizomycotina</taxon>
        <taxon>Sordariomycetes</taxon>
        <taxon>Xylariomycetidae</taxon>
        <taxon>Xylariales</taxon>
        <taxon>Diatrypaceae</taxon>
        <taxon>Eutypa</taxon>
    </lineage>
</organism>
<sequence length="142" mass="16124">MRSLKAKLPKNPFQLSAFCSRHHCIDIKSMRYFDKYEHPFARTMFDIYVAKKKTPLWYDVFGGTGARPFVVSTAEQKLKHALRDALASHGYDRDGRRMASAADDSVIADLFGTLKLSTAEPKMVCNAKFADLSSQVKTGWWL</sequence>
<reference evidence="2" key="1">
    <citation type="journal article" date="2013" name="Genome Announc.">
        <title>Draft genome sequence of the grapevine dieback fungus Eutypa lata UCR-EL1.</title>
        <authorList>
            <person name="Blanco-Ulate B."/>
            <person name="Rolshausen P.E."/>
            <person name="Cantu D."/>
        </authorList>
    </citation>
    <scope>NUCLEOTIDE SEQUENCE [LARGE SCALE GENOMIC DNA]</scope>
    <source>
        <strain evidence="2">UCR-EL1</strain>
    </source>
</reference>
<proteinExistence type="predicted"/>